<evidence type="ECO:0000256" key="1">
    <source>
        <dbReference type="SAM" id="Phobius"/>
    </source>
</evidence>
<keyword evidence="1" id="KW-1133">Transmembrane helix</keyword>
<keyword evidence="1" id="KW-0472">Membrane</keyword>
<feature type="transmembrane region" description="Helical" evidence="1">
    <location>
        <begin position="46"/>
        <end position="67"/>
    </location>
</feature>
<keyword evidence="3" id="KW-1185">Reference proteome</keyword>
<dbReference type="Proteomes" id="UP001620597">
    <property type="component" value="Unassembled WGS sequence"/>
</dbReference>
<dbReference type="RefSeq" id="WP_416206642.1">
    <property type="nucleotide sequence ID" value="NZ_JBBKTX010000018.1"/>
</dbReference>
<evidence type="ECO:0000313" key="2">
    <source>
        <dbReference type="EMBL" id="MFK4753620.1"/>
    </source>
</evidence>
<gene>
    <name evidence="2" type="ORF">WG929_14485</name>
</gene>
<protein>
    <submittedName>
        <fullName evidence="2">Uncharacterized protein</fullName>
    </submittedName>
</protein>
<feature type="transmembrane region" description="Helical" evidence="1">
    <location>
        <begin position="108"/>
        <end position="128"/>
    </location>
</feature>
<proteinExistence type="predicted"/>
<sequence length="334" mass="37168">MTARTLCVWLNIWFRHLGGLLVLTLMLVLLVEAGRHGHWLGSDNGFAASAPSFVWLLFMGVLWCCFFPRNVQQLWPSGWIALLLVGLTAEVLQAYGWPASATFDPLDLLALLLAYMTLLAARSLGWMASAPPFPFDTRLAVLPVSLLALGSQLACTLDDNPCNSDDSSQCSTAIVLTREEWRVAIEPEYGNNATLQISGKIYQLEHWLAVIDSYRGIHIFDVSDNQNPMRQVYLPIAGVTDVSIKDDVLYANAFTDLVAIDLEALESGTFTSAGVIRNLDVFRFITPDSFWQNAWFSAADERIAKGYDTDKILIGYIDPDGHTWLYGEQVEEQP</sequence>
<organism evidence="2 3">
    <name type="scientific">Oceanobacter antarcticus</name>
    <dbReference type="NCBI Taxonomy" id="3133425"/>
    <lineage>
        <taxon>Bacteria</taxon>
        <taxon>Pseudomonadati</taxon>
        <taxon>Pseudomonadota</taxon>
        <taxon>Gammaproteobacteria</taxon>
        <taxon>Oceanospirillales</taxon>
        <taxon>Oceanospirillaceae</taxon>
        <taxon>Oceanobacter</taxon>
    </lineage>
</organism>
<keyword evidence="1" id="KW-0812">Transmembrane</keyword>
<evidence type="ECO:0000313" key="3">
    <source>
        <dbReference type="Proteomes" id="UP001620597"/>
    </source>
</evidence>
<feature type="transmembrane region" description="Helical" evidence="1">
    <location>
        <begin position="79"/>
        <end position="96"/>
    </location>
</feature>
<dbReference type="EMBL" id="JBBKTX010000018">
    <property type="protein sequence ID" value="MFK4753620.1"/>
    <property type="molecule type" value="Genomic_DNA"/>
</dbReference>
<reference evidence="2 3" key="1">
    <citation type="submission" date="2024-03" db="EMBL/GenBank/DDBJ databases">
        <title>High-quality draft genome sequence of Oceanobacter sp. wDCs-4.</title>
        <authorList>
            <person name="Dong C."/>
        </authorList>
    </citation>
    <scope>NUCLEOTIDE SEQUENCE [LARGE SCALE GENOMIC DNA]</scope>
    <source>
        <strain evidence="3">wDCs-4</strain>
    </source>
</reference>
<accession>A0ABW8NKV9</accession>
<feature type="transmembrane region" description="Helical" evidence="1">
    <location>
        <begin position="12"/>
        <end position="34"/>
    </location>
</feature>
<comment type="caution">
    <text evidence="2">The sequence shown here is derived from an EMBL/GenBank/DDBJ whole genome shotgun (WGS) entry which is preliminary data.</text>
</comment>
<name>A0ABW8NKV9_9GAMM</name>